<sequence length="305" mass="35169">MDSSCDSLSEDEKIQNKTKHRKRSPEYHSRHESRGRKNVSVRRKNSGEQTYTHSSKGKESSSSEYGRSRHRSPRRDRKYSHDVYNNRSSYSHGYDTFRSRSKSPKRSRSRSVKRSRSRSPRRSRSRSPRKSRNDSPKRRSSFHFERSPRRSFDGKPSKFSLLEKMGIELKIPAVEKEGPSSAAPNYLNPLGLTASKYAEQIAKRKLLWKNKNASEEERNGSKNSSLWQGARFSQDQDGKLTAKFQRLMGIKNSGEGSSSSVSQDKDLFKKQEELFSTMEMQYEVARATTHTQRGVGLGFSHRHVP</sequence>
<feature type="compositionally biased region" description="Basic residues" evidence="1">
    <location>
        <begin position="99"/>
        <end position="130"/>
    </location>
</feature>
<name>A0AAW1DSH1_9HEMI</name>
<gene>
    <name evidence="3" type="ORF">O3M35_001301</name>
</gene>
<dbReference type="Pfam" id="PF15477">
    <property type="entry name" value="SMAP"/>
    <property type="match status" value="1"/>
</dbReference>
<dbReference type="PANTHER" id="PTHR22426">
    <property type="entry name" value="ARGININE_SERINE-RICH COILED-COIL PROTEIN 2"/>
    <property type="match status" value="1"/>
</dbReference>
<feature type="compositionally biased region" description="Polar residues" evidence="1">
    <location>
        <begin position="221"/>
        <end position="232"/>
    </location>
</feature>
<dbReference type="InterPro" id="IPR028124">
    <property type="entry name" value="SMAP_dom"/>
</dbReference>
<protein>
    <recommendedName>
        <fullName evidence="2">Small acidic protein-like domain-containing protein</fullName>
    </recommendedName>
</protein>
<evidence type="ECO:0000313" key="4">
    <source>
        <dbReference type="Proteomes" id="UP001461498"/>
    </source>
</evidence>
<dbReference type="EMBL" id="JAPXFL010000001">
    <property type="protein sequence ID" value="KAK9513010.1"/>
    <property type="molecule type" value="Genomic_DNA"/>
</dbReference>
<feature type="region of interest" description="Disordered" evidence="1">
    <location>
        <begin position="212"/>
        <end position="232"/>
    </location>
</feature>
<reference evidence="3 4" key="1">
    <citation type="submission" date="2022-12" db="EMBL/GenBank/DDBJ databases">
        <title>Chromosome-level genome assembly of true bugs.</title>
        <authorList>
            <person name="Ma L."/>
            <person name="Li H."/>
        </authorList>
    </citation>
    <scope>NUCLEOTIDE SEQUENCE [LARGE SCALE GENOMIC DNA]</scope>
    <source>
        <strain evidence="3">Lab_2022b</strain>
    </source>
</reference>
<evidence type="ECO:0000256" key="1">
    <source>
        <dbReference type="SAM" id="MobiDB-lite"/>
    </source>
</evidence>
<dbReference type="AlphaFoldDB" id="A0AAW1DSH1"/>
<comment type="caution">
    <text evidence="3">The sequence shown here is derived from an EMBL/GenBank/DDBJ whole genome shotgun (WGS) entry which is preliminary data.</text>
</comment>
<feature type="compositionally biased region" description="Basic and acidic residues" evidence="1">
    <location>
        <begin position="131"/>
        <end position="156"/>
    </location>
</feature>
<dbReference type="Proteomes" id="UP001461498">
    <property type="component" value="Unassembled WGS sequence"/>
</dbReference>
<feature type="compositionally biased region" description="Basic residues" evidence="1">
    <location>
        <begin position="68"/>
        <end position="78"/>
    </location>
</feature>
<feature type="compositionally biased region" description="Basic residues" evidence="1">
    <location>
        <begin position="33"/>
        <end position="44"/>
    </location>
</feature>
<feature type="domain" description="Small acidic protein-like" evidence="2">
    <location>
        <begin position="227"/>
        <end position="298"/>
    </location>
</feature>
<evidence type="ECO:0000259" key="2">
    <source>
        <dbReference type="Pfam" id="PF15477"/>
    </source>
</evidence>
<dbReference type="PANTHER" id="PTHR22426:SF2">
    <property type="entry name" value="ARGININE_SERINE-RICH COILED-COIL PROTEIN 2"/>
    <property type="match status" value="1"/>
</dbReference>
<accession>A0AAW1DSH1</accession>
<proteinExistence type="predicted"/>
<feature type="region of interest" description="Disordered" evidence="1">
    <location>
        <begin position="1"/>
        <end position="158"/>
    </location>
</feature>
<organism evidence="3 4">
    <name type="scientific">Rhynocoris fuscipes</name>
    <dbReference type="NCBI Taxonomy" id="488301"/>
    <lineage>
        <taxon>Eukaryota</taxon>
        <taxon>Metazoa</taxon>
        <taxon>Ecdysozoa</taxon>
        <taxon>Arthropoda</taxon>
        <taxon>Hexapoda</taxon>
        <taxon>Insecta</taxon>
        <taxon>Pterygota</taxon>
        <taxon>Neoptera</taxon>
        <taxon>Paraneoptera</taxon>
        <taxon>Hemiptera</taxon>
        <taxon>Heteroptera</taxon>
        <taxon>Panheteroptera</taxon>
        <taxon>Cimicomorpha</taxon>
        <taxon>Reduviidae</taxon>
        <taxon>Harpactorinae</taxon>
        <taxon>Harpactorini</taxon>
        <taxon>Rhynocoris</taxon>
    </lineage>
</organism>
<keyword evidence="4" id="KW-1185">Reference proteome</keyword>
<evidence type="ECO:0000313" key="3">
    <source>
        <dbReference type="EMBL" id="KAK9513010.1"/>
    </source>
</evidence>